<proteinExistence type="predicted"/>
<accession>A0A0F9QJE9</accession>
<dbReference type="AlphaFoldDB" id="A0A0F9QJE9"/>
<protein>
    <submittedName>
        <fullName evidence="1">Uncharacterized protein</fullName>
    </submittedName>
</protein>
<sequence length="190" mass="20053">MANNDAPHGFTPIKHLSGAPYSGQANKYNIASDYSTALYIGDIVKLAGSADTRGVPTIERAAATDLPVGVITAFEPKPESGLDQKYSPADEVGYAWVCDDPNVIMRAQEDGTLTAGDIGLNTKPTTTAGSIVTGISGEELDYSEAGSTNTLMFKILRLYDAEDNEIGADSECECKFNVHAYSTETGTTAT</sequence>
<reference evidence="1" key="1">
    <citation type="journal article" date="2015" name="Nature">
        <title>Complex archaea that bridge the gap between prokaryotes and eukaryotes.</title>
        <authorList>
            <person name="Spang A."/>
            <person name="Saw J.H."/>
            <person name="Jorgensen S.L."/>
            <person name="Zaremba-Niedzwiedzka K."/>
            <person name="Martijn J."/>
            <person name="Lind A.E."/>
            <person name="van Eijk R."/>
            <person name="Schleper C."/>
            <person name="Guy L."/>
            <person name="Ettema T.J."/>
        </authorList>
    </citation>
    <scope>NUCLEOTIDE SEQUENCE</scope>
</reference>
<organism evidence="1">
    <name type="scientific">marine sediment metagenome</name>
    <dbReference type="NCBI Taxonomy" id="412755"/>
    <lineage>
        <taxon>unclassified sequences</taxon>
        <taxon>metagenomes</taxon>
        <taxon>ecological metagenomes</taxon>
    </lineage>
</organism>
<comment type="caution">
    <text evidence="1">The sequence shown here is derived from an EMBL/GenBank/DDBJ whole genome shotgun (WGS) entry which is preliminary data.</text>
</comment>
<gene>
    <name evidence="1" type="ORF">LCGC14_0711640</name>
</gene>
<evidence type="ECO:0000313" key="1">
    <source>
        <dbReference type="EMBL" id="KKN42614.1"/>
    </source>
</evidence>
<name>A0A0F9QJE9_9ZZZZ</name>
<dbReference type="EMBL" id="LAZR01001569">
    <property type="protein sequence ID" value="KKN42614.1"/>
    <property type="molecule type" value="Genomic_DNA"/>
</dbReference>